<dbReference type="InterPro" id="IPR007015">
    <property type="entry name" value="DNA_pol_V/MYBBP1A"/>
</dbReference>
<evidence type="ECO:0000256" key="1">
    <source>
        <dbReference type="ARBA" id="ARBA00004123"/>
    </source>
</evidence>
<evidence type="ECO:0000256" key="2">
    <source>
        <dbReference type="ARBA" id="ARBA00023242"/>
    </source>
</evidence>
<dbReference type="KEGG" id="dhe:111592993"/>
<dbReference type="RefSeq" id="XP_023161264.2">
    <property type="nucleotide sequence ID" value="XM_023305496.2"/>
</dbReference>
<feature type="compositionally biased region" description="Acidic residues" evidence="3">
    <location>
        <begin position="782"/>
        <end position="865"/>
    </location>
</feature>
<evidence type="ECO:0000313" key="4">
    <source>
        <dbReference type="Proteomes" id="UP000504633"/>
    </source>
</evidence>
<feature type="region of interest" description="Disordered" evidence="3">
    <location>
        <begin position="775"/>
        <end position="869"/>
    </location>
</feature>
<dbReference type="CTD" id="10514"/>
<feature type="compositionally biased region" description="Basic residues" evidence="3">
    <location>
        <begin position="49"/>
        <end position="59"/>
    </location>
</feature>
<dbReference type="Pfam" id="PF04931">
    <property type="entry name" value="DNA_pol_phi"/>
    <property type="match status" value="1"/>
</dbReference>
<evidence type="ECO:0000313" key="5">
    <source>
        <dbReference type="RefSeq" id="XP_023161264.2"/>
    </source>
</evidence>
<feature type="compositionally biased region" description="Basic and acidic residues" evidence="3">
    <location>
        <begin position="29"/>
        <end position="48"/>
    </location>
</feature>
<dbReference type="GO" id="GO:0003723">
    <property type="term" value="F:RNA binding"/>
    <property type="evidence" value="ECO:0007669"/>
    <property type="project" value="TreeGrafter"/>
</dbReference>
<dbReference type="GO" id="GO:0005730">
    <property type="term" value="C:nucleolus"/>
    <property type="evidence" value="ECO:0007669"/>
    <property type="project" value="InterPro"/>
</dbReference>
<dbReference type="PANTHER" id="PTHR13213:SF2">
    <property type="entry name" value="MYB-BINDING PROTEIN 1A"/>
    <property type="match status" value="1"/>
</dbReference>
<sequence>MKKKVETQVQKKKPAVANGFIKPVIAVKKMQEAQKENHNKNQEQDLQPKAHKSKSKPKRPQSDIGEESVKGLAKKRKLSDKQNGEEAKTEAVESIKQLAEKKIDIASINKGIFAIFSKLQDSNKQTTEKHVNDMIALLSNEKDAQKRTATCAYALKRLVRCTGADDKAGVAVNSSYINSILRSVPGLDPIELLNLLKRELPSNSNQKGKEESLAAVGQLITVLSIMQSQYFQQPSAALIAIVYPILIAQLKGREYLVSLCAEIMAGSFKQVNAASFESHVWPLLQPELNKPISAQKLHSCDLLLAVHLNYPKVLSLKQLQSILWRKQIQYEQLFEIYLNNSTMQGDGVYSRLGKFLGTCTNDQALAAWQKHIAEKLPIKHITAKSYIIQTLSHVLMHYDDSKHKEHVQLEQLFSLEPLLNMLYGEMLTSKKLTSKTNVRAKPAQRQMRYICRKFETSLIISFQHQLKLDTCKLAIIRPLLQLHLQLDNIMLTPRFTHQLLSQLGEQGLNQIYEFYFERFTSNDEQVTRSDREHCLKQMQHLQHTKRTKLLEFLLNASVFNLNDDQKPCTAAEAAIFSRQAASRCVESFFSCLVNKIGTNSEQLFALHEQLRPLLLPLAKKLAKPGIESKLRIKLTPEIRKIWEKVQKVLDTPLSVKEKQAQPLTVIFDALILFLGVAMLTPTTNIGLDVIDDLFICKQHALNSKQDKEKRKSTTDVEPNWQSVLTDALLQLLLQTGNFWRQFVNAVGSAVMPHLGKDNLEQVLELLDMDRNPFADKSWGDLEVNEDGIEQQDEDNETTEDEGEEENTDEDDEEDDSDNEDDDNDGDKEDEQNDDNDNEDDDEDGDDDDDDDDDDDKSTESDDEATNLELIRENVRKALLNGDTDDNDASSVDWNDVDEEQGERLNKALEAAFHMRKSKGNSQGKSSKRLTKSERITDTALLHLRIRALDLVELFITMQPQLEIIMDALTCVQQVFKQCSQEPKLKPLAEATKKTLRKLLNQKIAYDSPMQDKEPIIDCIKSLLEQEAQPDANAKGNPSAKSIKAKGELAVWRNKIIAYLVSQFNEVNIAASAVWPLLQSFAKDWASRRNSPHQLATFDAIFASPWIGIGRFAASFYALLSTSSLRLFRRVQILELLLKHCKRVCNAFSNKLQTTKEFHAILAKYIPISEKDSKLQKKLLTQLQKFITEAQASS</sequence>
<comment type="subcellular location">
    <subcellularLocation>
        <location evidence="1">Nucleus</location>
    </subcellularLocation>
</comment>
<name>A0A6J1LDJ1_DROHY</name>
<evidence type="ECO:0000256" key="3">
    <source>
        <dbReference type="SAM" id="MobiDB-lite"/>
    </source>
</evidence>
<dbReference type="OrthoDB" id="342531at2759"/>
<dbReference type="PANTHER" id="PTHR13213">
    <property type="entry name" value="MYB-BINDING PROTEIN 1A FAMILY MEMBER"/>
    <property type="match status" value="1"/>
</dbReference>
<dbReference type="Proteomes" id="UP000504633">
    <property type="component" value="Unplaced"/>
</dbReference>
<dbReference type="GeneID" id="111592993"/>
<proteinExistence type="predicted"/>
<protein>
    <submittedName>
        <fullName evidence="5">Myb-binding protein 1A</fullName>
    </submittedName>
</protein>
<dbReference type="GO" id="GO:0043565">
    <property type="term" value="F:sequence-specific DNA binding"/>
    <property type="evidence" value="ECO:0007669"/>
    <property type="project" value="TreeGrafter"/>
</dbReference>
<reference evidence="5" key="1">
    <citation type="submission" date="2025-08" db="UniProtKB">
        <authorList>
            <consortium name="RefSeq"/>
        </authorList>
    </citation>
    <scope>IDENTIFICATION</scope>
    <source>
        <strain evidence="5">15085-1641.00</strain>
        <tissue evidence="5">Whole body</tissue>
    </source>
</reference>
<feature type="compositionally biased region" description="Basic and acidic residues" evidence="3">
    <location>
        <begin position="79"/>
        <end position="91"/>
    </location>
</feature>
<gene>
    <name evidence="5" type="primary">LOC111592993</name>
</gene>
<dbReference type="GO" id="GO:0003714">
    <property type="term" value="F:transcription corepressor activity"/>
    <property type="evidence" value="ECO:0007669"/>
    <property type="project" value="TreeGrafter"/>
</dbReference>
<organism evidence="4 5">
    <name type="scientific">Drosophila hydei</name>
    <name type="common">Fruit fly</name>
    <dbReference type="NCBI Taxonomy" id="7224"/>
    <lineage>
        <taxon>Eukaryota</taxon>
        <taxon>Metazoa</taxon>
        <taxon>Ecdysozoa</taxon>
        <taxon>Arthropoda</taxon>
        <taxon>Hexapoda</taxon>
        <taxon>Insecta</taxon>
        <taxon>Pterygota</taxon>
        <taxon>Neoptera</taxon>
        <taxon>Endopterygota</taxon>
        <taxon>Diptera</taxon>
        <taxon>Brachycera</taxon>
        <taxon>Muscomorpha</taxon>
        <taxon>Ephydroidea</taxon>
        <taxon>Drosophilidae</taxon>
        <taxon>Drosophila</taxon>
    </lineage>
</organism>
<dbReference type="OMA" id="LQTGHFW"/>
<accession>A0A6J1LDJ1</accession>
<keyword evidence="4" id="KW-1185">Reference proteome</keyword>
<keyword evidence="2" id="KW-0539">Nucleus</keyword>
<feature type="region of interest" description="Disordered" evidence="3">
    <location>
        <begin position="28"/>
        <end position="91"/>
    </location>
</feature>
<dbReference type="AlphaFoldDB" id="A0A6J1LDJ1"/>